<keyword evidence="2" id="KW-0645">Protease</keyword>
<dbReference type="InterPro" id="IPR000169">
    <property type="entry name" value="Pept_cys_AS"/>
</dbReference>
<proteinExistence type="inferred from homology"/>
<accession>A0AAV8X9A3</accession>
<evidence type="ECO:0000313" key="9">
    <source>
        <dbReference type="Proteomes" id="UP001162156"/>
    </source>
</evidence>
<name>A0AAV8X9A3_9CUCU</name>
<dbReference type="InterPro" id="IPR013128">
    <property type="entry name" value="Peptidase_C1A"/>
</dbReference>
<comment type="caution">
    <text evidence="8">The sequence shown here is derived from an EMBL/GenBank/DDBJ whole genome shotgun (WGS) entry which is preliminary data.</text>
</comment>
<dbReference type="PANTHER" id="PTHR12411">
    <property type="entry name" value="CYSTEINE PROTEASE FAMILY C1-RELATED"/>
    <property type="match status" value="1"/>
</dbReference>
<dbReference type="Gene3D" id="1.10.287.2250">
    <property type="match status" value="1"/>
</dbReference>
<dbReference type="AlphaFoldDB" id="A0AAV8X9A3"/>
<evidence type="ECO:0000256" key="5">
    <source>
        <dbReference type="ARBA" id="ARBA00023145"/>
    </source>
</evidence>
<keyword evidence="4" id="KW-0788">Thiol protease</keyword>
<comment type="similarity">
    <text evidence="1">Belongs to the peptidase C1 family.</text>
</comment>
<keyword evidence="9" id="KW-1185">Reference proteome</keyword>
<dbReference type="GO" id="GO:0006508">
    <property type="term" value="P:proteolysis"/>
    <property type="evidence" value="ECO:0007669"/>
    <property type="project" value="UniProtKB-KW"/>
</dbReference>
<evidence type="ECO:0000256" key="4">
    <source>
        <dbReference type="ARBA" id="ARBA00022807"/>
    </source>
</evidence>
<feature type="domain" description="Cathepsin propeptide inhibitor" evidence="7">
    <location>
        <begin position="3"/>
        <end position="58"/>
    </location>
</feature>
<dbReference type="EMBL" id="JANEYF010003573">
    <property type="protein sequence ID" value="KAJ8935489.1"/>
    <property type="molecule type" value="Genomic_DNA"/>
</dbReference>
<dbReference type="InterPro" id="IPR013201">
    <property type="entry name" value="Prot_inhib_I29"/>
</dbReference>
<evidence type="ECO:0000313" key="8">
    <source>
        <dbReference type="EMBL" id="KAJ8935489.1"/>
    </source>
</evidence>
<keyword evidence="3" id="KW-0378">Hydrolase</keyword>
<dbReference type="PROSITE" id="PS00139">
    <property type="entry name" value="THIOL_PROTEASE_CYS"/>
    <property type="match status" value="1"/>
</dbReference>
<dbReference type="InterPro" id="IPR000668">
    <property type="entry name" value="Peptidase_C1A_C"/>
</dbReference>
<dbReference type="SUPFAM" id="SSF54001">
    <property type="entry name" value="Cysteine proteinases"/>
    <property type="match status" value="1"/>
</dbReference>
<keyword evidence="5" id="KW-0865">Zymogen</keyword>
<sequence>MNLTHKKQYDSETEERFRMKIFMENSHKVAKHNKLYAKGLVSYKLGINKYADMLHHEFVQTLNGFNKTKKQLLKGYDLNDSITFIPPANVKLPDAVDWRQKGAVTAVKDQGHCGSCWSFSAVSKIENETNK</sequence>
<evidence type="ECO:0000256" key="2">
    <source>
        <dbReference type="ARBA" id="ARBA00022670"/>
    </source>
</evidence>
<evidence type="ECO:0000259" key="7">
    <source>
        <dbReference type="SMART" id="SM00848"/>
    </source>
</evidence>
<evidence type="ECO:0000256" key="3">
    <source>
        <dbReference type="ARBA" id="ARBA00022801"/>
    </source>
</evidence>
<dbReference type="Pfam" id="PF08246">
    <property type="entry name" value="Inhibitor_I29"/>
    <property type="match status" value="1"/>
</dbReference>
<evidence type="ECO:0000256" key="6">
    <source>
        <dbReference type="ARBA" id="ARBA00023157"/>
    </source>
</evidence>
<dbReference type="InterPro" id="IPR038765">
    <property type="entry name" value="Papain-like_cys_pep_sf"/>
</dbReference>
<gene>
    <name evidence="8" type="ORF">NQ314_012781</name>
</gene>
<dbReference type="Gene3D" id="3.90.70.10">
    <property type="entry name" value="Cysteine proteinases"/>
    <property type="match status" value="1"/>
</dbReference>
<organism evidence="8 9">
    <name type="scientific">Rhamnusium bicolor</name>
    <dbReference type="NCBI Taxonomy" id="1586634"/>
    <lineage>
        <taxon>Eukaryota</taxon>
        <taxon>Metazoa</taxon>
        <taxon>Ecdysozoa</taxon>
        <taxon>Arthropoda</taxon>
        <taxon>Hexapoda</taxon>
        <taxon>Insecta</taxon>
        <taxon>Pterygota</taxon>
        <taxon>Neoptera</taxon>
        <taxon>Endopterygota</taxon>
        <taxon>Coleoptera</taxon>
        <taxon>Polyphaga</taxon>
        <taxon>Cucujiformia</taxon>
        <taxon>Chrysomeloidea</taxon>
        <taxon>Cerambycidae</taxon>
        <taxon>Lepturinae</taxon>
        <taxon>Rhagiini</taxon>
        <taxon>Rhamnusium</taxon>
    </lineage>
</organism>
<protein>
    <recommendedName>
        <fullName evidence="7">Cathepsin propeptide inhibitor domain-containing protein</fullName>
    </recommendedName>
</protein>
<keyword evidence="6" id="KW-1015">Disulfide bond</keyword>
<evidence type="ECO:0000256" key="1">
    <source>
        <dbReference type="ARBA" id="ARBA00008455"/>
    </source>
</evidence>
<dbReference type="Pfam" id="PF00112">
    <property type="entry name" value="Peptidase_C1"/>
    <property type="match status" value="1"/>
</dbReference>
<dbReference type="GO" id="GO:0008234">
    <property type="term" value="F:cysteine-type peptidase activity"/>
    <property type="evidence" value="ECO:0007669"/>
    <property type="project" value="UniProtKB-KW"/>
</dbReference>
<reference evidence="8" key="1">
    <citation type="journal article" date="2023" name="Insect Mol. Biol.">
        <title>Genome sequencing provides insights into the evolution of gene families encoding plant cell wall-degrading enzymes in longhorned beetles.</title>
        <authorList>
            <person name="Shin N.R."/>
            <person name="Okamura Y."/>
            <person name="Kirsch R."/>
            <person name="Pauchet Y."/>
        </authorList>
    </citation>
    <scope>NUCLEOTIDE SEQUENCE</scope>
    <source>
        <strain evidence="8">RBIC_L_NR</strain>
    </source>
</reference>
<dbReference type="Proteomes" id="UP001162156">
    <property type="component" value="Unassembled WGS sequence"/>
</dbReference>
<dbReference type="SMART" id="SM00848">
    <property type="entry name" value="Inhibitor_I29"/>
    <property type="match status" value="1"/>
</dbReference>